<dbReference type="EMBL" id="CP136891">
    <property type="protein sequence ID" value="WOK97546.1"/>
    <property type="molecule type" value="Genomic_DNA"/>
</dbReference>
<organism evidence="2 3">
    <name type="scientific">Canna indica</name>
    <name type="common">Indian-shot</name>
    <dbReference type="NCBI Taxonomy" id="4628"/>
    <lineage>
        <taxon>Eukaryota</taxon>
        <taxon>Viridiplantae</taxon>
        <taxon>Streptophyta</taxon>
        <taxon>Embryophyta</taxon>
        <taxon>Tracheophyta</taxon>
        <taxon>Spermatophyta</taxon>
        <taxon>Magnoliopsida</taxon>
        <taxon>Liliopsida</taxon>
        <taxon>Zingiberales</taxon>
        <taxon>Cannaceae</taxon>
        <taxon>Canna</taxon>
    </lineage>
</organism>
<comment type="similarity">
    <text evidence="1">Belongs to the LOR family.</text>
</comment>
<dbReference type="InterPro" id="IPR025659">
    <property type="entry name" value="Tubby-like_C"/>
</dbReference>
<dbReference type="PANTHER" id="PTHR31087:SF3">
    <property type="entry name" value="PROTEIN LURP-ONE-RELATED 6"/>
    <property type="match status" value="1"/>
</dbReference>
<proteinExistence type="inferred from homology"/>
<evidence type="ECO:0000313" key="3">
    <source>
        <dbReference type="Proteomes" id="UP001327560"/>
    </source>
</evidence>
<dbReference type="Proteomes" id="UP001327560">
    <property type="component" value="Chromosome 2"/>
</dbReference>
<dbReference type="AlphaFoldDB" id="A0AAQ3JWM3"/>
<evidence type="ECO:0000256" key="1">
    <source>
        <dbReference type="ARBA" id="ARBA00005437"/>
    </source>
</evidence>
<sequence>MGGLTTLLPVVSKAYCSYSKTVLLIRKRPRNVNGGGFVVMDANQSVAFAVDGCCVLGVSGECVVRDGNGNSILVIRKKGGVVQALSFNNQWRGYLMDFEMPSKLVFSLHEQKSWVFVNGSIRIFLEPKGHNKRWDFEVQGSFAERTCTIRDRRGNVVAEVEEQERMTSKDFYHVVVQPGYDQAFVIAVIAILDYINGESTRC</sequence>
<dbReference type="Pfam" id="PF04525">
    <property type="entry name" value="LOR"/>
    <property type="match status" value="1"/>
</dbReference>
<evidence type="ECO:0000313" key="2">
    <source>
        <dbReference type="EMBL" id="WOK97546.1"/>
    </source>
</evidence>
<dbReference type="Gene3D" id="2.40.160.200">
    <property type="entry name" value="LURP1-related"/>
    <property type="match status" value="1"/>
</dbReference>
<gene>
    <name evidence="2" type="ORF">Cni_G06254</name>
</gene>
<dbReference type="InterPro" id="IPR007612">
    <property type="entry name" value="LOR"/>
</dbReference>
<dbReference type="SUPFAM" id="SSF54518">
    <property type="entry name" value="Tubby C-terminal domain-like"/>
    <property type="match status" value="1"/>
</dbReference>
<name>A0AAQ3JWM3_9LILI</name>
<keyword evidence="3" id="KW-1185">Reference proteome</keyword>
<protein>
    <submittedName>
        <fullName evidence="2">Protein LURP-one-related 6</fullName>
    </submittedName>
</protein>
<reference evidence="2 3" key="1">
    <citation type="submission" date="2023-10" db="EMBL/GenBank/DDBJ databases">
        <title>Chromosome-scale genome assembly provides insights into flower coloration mechanisms of Canna indica.</title>
        <authorList>
            <person name="Li C."/>
        </authorList>
    </citation>
    <scope>NUCLEOTIDE SEQUENCE [LARGE SCALE GENOMIC DNA]</scope>
    <source>
        <tissue evidence="2">Flower</tissue>
    </source>
</reference>
<accession>A0AAQ3JWM3</accession>
<dbReference type="InterPro" id="IPR038595">
    <property type="entry name" value="LOR_sf"/>
</dbReference>
<dbReference type="PANTHER" id="PTHR31087">
    <property type="match status" value="1"/>
</dbReference>